<dbReference type="InterPro" id="IPR001223">
    <property type="entry name" value="Glyco_hydro18_cat"/>
</dbReference>
<dbReference type="AlphaFoldDB" id="A0A1Y2EAR5"/>
<comment type="similarity">
    <text evidence="1">Belongs to the glycosyl hydrolase 18 family. Chitinase class V subfamily.</text>
</comment>
<dbReference type="Gene3D" id="3.20.20.80">
    <property type="entry name" value="Glycosidases"/>
    <property type="match status" value="2"/>
</dbReference>
<dbReference type="PANTHER" id="PTHR11177:SF333">
    <property type="entry name" value="CHITINASE"/>
    <property type="match status" value="1"/>
</dbReference>
<dbReference type="GeneID" id="63777997"/>
<keyword evidence="5" id="KW-1185">Reference proteome</keyword>
<feature type="domain" description="GH18" evidence="3">
    <location>
        <begin position="77"/>
        <end position="399"/>
    </location>
</feature>
<dbReference type="EMBL" id="MCFJ01000003">
    <property type="protein sequence ID" value="ORY68394.1"/>
    <property type="molecule type" value="Genomic_DNA"/>
</dbReference>
<dbReference type="GO" id="GO:0005975">
    <property type="term" value="P:carbohydrate metabolic process"/>
    <property type="evidence" value="ECO:0007669"/>
    <property type="project" value="InterPro"/>
</dbReference>
<dbReference type="InterPro" id="IPR029070">
    <property type="entry name" value="Chitinase_insertion_sf"/>
</dbReference>
<dbReference type="InParanoid" id="A0A1Y2EAR5"/>
<dbReference type="InterPro" id="IPR050314">
    <property type="entry name" value="Glycosyl_Hydrlase_18"/>
</dbReference>
<evidence type="ECO:0000313" key="4">
    <source>
        <dbReference type="EMBL" id="ORY68394.1"/>
    </source>
</evidence>
<dbReference type="Gene3D" id="3.10.50.10">
    <property type="match status" value="1"/>
</dbReference>
<evidence type="ECO:0000256" key="1">
    <source>
        <dbReference type="ARBA" id="ARBA00008682"/>
    </source>
</evidence>
<evidence type="ECO:0000259" key="3">
    <source>
        <dbReference type="PROSITE" id="PS51910"/>
    </source>
</evidence>
<protein>
    <recommendedName>
        <fullName evidence="2">chitinase</fullName>
        <ecNumber evidence="2">3.2.1.14</ecNumber>
    </recommendedName>
</protein>
<comment type="caution">
    <text evidence="4">The sequence shown here is derived from an EMBL/GenBank/DDBJ whole genome shotgun (WGS) entry which is preliminary data.</text>
</comment>
<keyword evidence="4" id="KW-0378">Hydrolase</keyword>
<evidence type="ECO:0000256" key="2">
    <source>
        <dbReference type="ARBA" id="ARBA00012729"/>
    </source>
</evidence>
<organism evidence="4 5">
    <name type="scientific">Pseudomassariella vexata</name>
    <dbReference type="NCBI Taxonomy" id="1141098"/>
    <lineage>
        <taxon>Eukaryota</taxon>
        <taxon>Fungi</taxon>
        <taxon>Dikarya</taxon>
        <taxon>Ascomycota</taxon>
        <taxon>Pezizomycotina</taxon>
        <taxon>Sordariomycetes</taxon>
        <taxon>Xylariomycetidae</taxon>
        <taxon>Amphisphaeriales</taxon>
        <taxon>Pseudomassariaceae</taxon>
        <taxon>Pseudomassariella</taxon>
    </lineage>
</organism>
<dbReference type="STRING" id="1141098.A0A1Y2EAR5"/>
<reference evidence="4 5" key="1">
    <citation type="submission" date="2016-07" db="EMBL/GenBank/DDBJ databases">
        <title>Pervasive Adenine N6-methylation of Active Genes in Fungi.</title>
        <authorList>
            <consortium name="DOE Joint Genome Institute"/>
            <person name="Mondo S.J."/>
            <person name="Dannebaum R.O."/>
            <person name="Kuo R.C."/>
            <person name="Labutti K."/>
            <person name="Haridas S."/>
            <person name="Kuo A."/>
            <person name="Salamov A."/>
            <person name="Ahrendt S.R."/>
            <person name="Lipzen A."/>
            <person name="Sullivan W."/>
            <person name="Andreopoulos W.B."/>
            <person name="Clum A."/>
            <person name="Lindquist E."/>
            <person name="Daum C."/>
            <person name="Ramamoorthy G.K."/>
            <person name="Gryganskyi A."/>
            <person name="Culley D."/>
            <person name="Magnuson J.K."/>
            <person name="James T.Y."/>
            <person name="O'Malley M.A."/>
            <person name="Stajich J.E."/>
            <person name="Spatafora J.W."/>
            <person name="Visel A."/>
            <person name="Grigoriev I.V."/>
        </authorList>
    </citation>
    <scope>NUCLEOTIDE SEQUENCE [LARGE SCALE GENOMIC DNA]</scope>
    <source>
        <strain evidence="4 5">CBS 129021</strain>
    </source>
</reference>
<dbReference type="PROSITE" id="PS51910">
    <property type="entry name" value="GH18_2"/>
    <property type="match status" value="1"/>
</dbReference>
<gene>
    <name evidence="4" type="ORF">BCR38DRAFT_455390</name>
</gene>
<dbReference type="GO" id="GO:0008061">
    <property type="term" value="F:chitin binding"/>
    <property type="evidence" value="ECO:0007669"/>
    <property type="project" value="InterPro"/>
</dbReference>
<dbReference type="SUPFAM" id="SSF54556">
    <property type="entry name" value="Chitinase insertion domain"/>
    <property type="match status" value="1"/>
</dbReference>
<dbReference type="InterPro" id="IPR011583">
    <property type="entry name" value="Chitinase_II/V-like_cat"/>
</dbReference>
<dbReference type="GO" id="GO:0008843">
    <property type="term" value="F:endochitinase activity"/>
    <property type="evidence" value="ECO:0007669"/>
    <property type="project" value="UniProtKB-EC"/>
</dbReference>
<sequence length="426" mass="47077">MRSKELFINATGNGSCGFGPEYCGENCTSGCNHKSECDPSHWGPPYANATNCPLNSFCPNTTVTPPSCDVSSNTTRGRVVGYYEGWNWQIPCGRMPPAEIPLGYYTHIIFAFSMIDNQSFSLSPMDSITSTLFGSPLAAGGMNNPGPTRKAFSTLAQSHLDQDLFFDSLVRFMQDNDSDGVDLDWEYPVAEDRGGAPEDLQNFVRIEPAGYYYMKGFNISGLEPHVDWFNVMTYDLHGDWDANITTVTNHAPAHTNLTEINDGLDLLWRNKIDPARVNMGLGFCGRTFTMEDPDCMAVNCPFKELGHAGGCTNTTGVLSISEINNVIHRRPVNITLDEKAAVKIATWDTDQWISYDDEATLKMKVDYANRHCLGGTMVWAVDFDDGTLSKALSASLGREISPVMPPYGAGNWSYGNETRRMSFKLE</sequence>
<evidence type="ECO:0000313" key="5">
    <source>
        <dbReference type="Proteomes" id="UP000193689"/>
    </source>
</evidence>
<dbReference type="Proteomes" id="UP000193689">
    <property type="component" value="Unassembled WGS sequence"/>
</dbReference>
<dbReference type="Pfam" id="PF00704">
    <property type="entry name" value="Glyco_hydro_18"/>
    <property type="match status" value="1"/>
</dbReference>
<dbReference type="PANTHER" id="PTHR11177">
    <property type="entry name" value="CHITINASE"/>
    <property type="match status" value="1"/>
</dbReference>
<dbReference type="SMART" id="SM00636">
    <property type="entry name" value="Glyco_18"/>
    <property type="match status" value="1"/>
</dbReference>
<dbReference type="RefSeq" id="XP_040718681.1">
    <property type="nucleotide sequence ID" value="XM_040861785.1"/>
</dbReference>
<dbReference type="EC" id="3.2.1.14" evidence="2"/>
<accession>A0A1Y2EAR5</accession>
<dbReference type="SUPFAM" id="SSF51445">
    <property type="entry name" value="(Trans)glycosidases"/>
    <property type="match status" value="1"/>
</dbReference>
<dbReference type="InterPro" id="IPR017853">
    <property type="entry name" value="GH"/>
</dbReference>
<name>A0A1Y2EAR5_9PEZI</name>
<dbReference type="OrthoDB" id="73875at2759"/>
<proteinExistence type="inferred from homology"/>